<evidence type="ECO:0000313" key="2">
    <source>
        <dbReference type="Proteomes" id="UP000235786"/>
    </source>
</evidence>
<organism evidence="1 2">
    <name type="scientific">Hyaloscypha variabilis (strain UAMH 11265 / GT02V1 / F)</name>
    <name type="common">Meliniomyces variabilis</name>
    <dbReference type="NCBI Taxonomy" id="1149755"/>
    <lineage>
        <taxon>Eukaryota</taxon>
        <taxon>Fungi</taxon>
        <taxon>Dikarya</taxon>
        <taxon>Ascomycota</taxon>
        <taxon>Pezizomycotina</taxon>
        <taxon>Leotiomycetes</taxon>
        <taxon>Helotiales</taxon>
        <taxon>Hyaloscyphaceae</taxon>
        <taxon>Hyaloscypha</taxon>
        <taxon>Hyaloscypha variabilis</taxon>
    </lineage>
</organism>
<accession>A0A2J6RBQ8</accession>
<name>A0A2J6RBQ8_HYAVF</name>
<gene>
    <name evidence="1" type="ORF">L207DRAFT_569342</name>
</gene>
<dbReference type="AlphaFoldDB" id="A0A2J6RBQ8"/>
<evidence type="ECO:0000313" key="1">
    <source>
        <dbReference type="EMBL" id="PMD35940.1"/>
    </source>
</evidence>
<dbReference type="Proteomes" id="UP000235786">
    <property type="component" value="Unassembled WGS sequence"/>
</dbReference>
<protein>
    <submittedName>
        <fullName evidence="1">Uncharacterized protein</fullName>
    </submittedName>
</protein>
<dbReference type="EMBL" id="KZ613951">
    <property type="protein sequence ID" value="PMD35940.1"/>
    <property type="molecule type" value="Genomic_DNA"/>
</dbReference>
<keyword evidence="2" id="KW-1185">Reference proteome</keyword>
<dbReference type="OrthoDB" id="5331170at2759"/>
<proteinExistence type="predicted"/>
<sequence>MTRLQMVWPKDGRKGSRHRGFFRGFNDILTGKGPDMFVQRYKSSAPITPERWGNWDTYHDYPTHLQEELNGAATFANSPRGFKRYDPQTRKYRKWFIPEDWYGVGVNGNGVFEDGDGYPKFTRSEGRKMLRRYAQGRRVDPSKMGKEWNTQGPRRFRQGHDWFWREAHRIGENRRQGLPFDDPINTNFFNHQRDPLDLPDWIRWEIFGQP</sequence>
<reference evidence="1 2" key="1">
    <citation type="submission" date="2016-04" db="EMBL/GenBank/DDBJ databases">
        <title>A degradative enzymes factory behind the ericoid mycorrhizal symbiosis.</title>
        <authorList>
            <consortium name="DOE Joint Genome Institute"/>
            <person name="Martino E."/>
            <person name="Morin E."/>
            <person name="Grelet G."/>
            <person name="Kuo A."/>
            <person name="Kohler A."/>
            <person name="Daghino S."/>
            <person name="Barry K."/>
            <person name="Choi C."/>
            <person name="Cichocki N."/>
            <person name="Clum A."/>
            <person name="Copeland A."/>
            <person name="Hainaut M."/>
            <person name="Haridas S."/>
            <person name="Labutti K."/>
            <person name="Lindquist E."/>
            <person name="Lipzen A."/>
            <person name="Khouja H.-R."/>
            <person name="Murat C."/>
            <person name="Ohm R."/>
            <person name="Olson A."/>
            <person name="Spatafora J."/>
            <person name="Veneault-Fourrey C."/>
            <person name="Henrissat B."/>
            <person name="Grigoriev I."/>
            <person name="Martin F."/>
            <person name="Perotto S."/>
        </authorList>
    </citation>
    <scope>NUCLEOTIDE SEQUENCE [LARGE SCALE GENOMIC DNA]</scope>
    <source>
        <strain evidence="1 2">F</strain>
    </source>
</reference>